<evidence type="ECO:0000256" key="7">
    <source>
        <dbReference type="ARBA" id="ARBA00022801"/>
    </source>
</evidence>
<organism evidence="11 12">
    <name type="scientific">Pararhodospirillum oryzae</name>
    <dbReference type="NCBI Taxonomy" id="478448"/>
    <lineage>
        <taxon>Bacteria</taxon>
        <taxon>Pseudomonadati</taxon>
        <taxon>Pseudomonadota</taxon>
        <taxon>Alphaproteobacteria</taxon>
        <taxon>Rhodospirillales</taxon>
        <taxon>Rhodospirillaceae</taxon>
        <taxon>Pararhodospirillum</taxon>
    </lineage>
</organism>
<dbReference type="GO" id="GO:0005829">
    <property type="term" value="C:cytosol"/>
    <property type="evidence" value="ECO:0007669"/>
    <property type="project" value="TreeGrafter"/>
</dbReference>
<dbReference type="FunFam" id="3.40.50.1000:FF:000022">
    <property type="entry name" value="Phosphoglycolate phosphatase"/>
    <property type="match status" value="1"/>
</dbReference>
<comment type="similarity">
    <text evidence="4 10">Belongs to the HAD-like hydrolase superfamily. CbbY/CbbZ/Gph/YieH family.</text>
</comment>
<dbReference type="SUPFAM" id="SSF56784">
    <property type="entry name" value="HAD-like"/>
    <property type="match status" value="1"/>
</dbReference>
<dbReference type="NCBIfam" id="TIGR01549">
    <property type="entry name" value="HAD-SF-IA-v1"/>
    <property type="match status" value="1"/>
</dbReference>
<evidence type="ECO:0000256" key="1">
    <source>
        <dbReference type="ARBA" id="ARBA00000830"/>
    </source>
</evidence>
<keyword evidence="9 10" id="KW-0119">Carbohydrate metabolism</keyword>
<protein>
    <recommendedName>
        <fullName evidence="5 10">Phosphoglycolate phosphatase</fullName>
        <shortName evidence="10">PGP</shortName>
        <shortName evidence="10">PGPase</shortName>
        <ecNumber evidence="5 10">3.1.3.18</ecNumber>
    </recommendedName>
</protein>
<feature type="active site" description="Nucleophile" evidence="10">
    <location>
        <position position="14"/>
    </location>
</feature>
<comment type="pathway">
    <text evidence="3 10">Organic acid metabolism; glycolate biosynthesis; glycolate from 2-phosphoglycolate: step 1/1.</text>
</comment>
<dbReference type="GO" id="GO:0006281">
    <property type="term" value="P:DNA repair"/>
    <property type="evidence" value="ECO:0007669"/>
    <property type="project" value="TreeGrafter"/>
</dbReference>
<dbReference type="Pfam" id="PF13419">
    <property type="entry name" value="HAD_2"/>
    <property type="match status" value="1"/>
</dbReference>
<dbReference type="SFLD" id="SFLDG01135">
    <property type="entry name" value="C1.5.6:_HAD__Beta-PGM__Phospha"/>
    <property type="match status" value="1"/>
</dbReference>
<evidence type="ECO:0000313" key="11">
    <source>
        <dbReference type="EMBL" id="GEO80770.1"/>
    </source>
</evidence>
<dbReference type="NCBIfam" id="TIGR01509">
    <property type="entry name" value="HAD-SF-IA-v3"/>
    <property type="match status" value="1"/>
</dbReference>
<dbReference type="UniPathway" id="UPA00865">
    <property type="reaction ID" value="UER00834"/>
</dbReference>
<dbReference type="InterPro" id="IPR023198">
    <property type="entry name" value="PGP-like_dom2"/>
</dbReference>
<sequence>MIAPAVPFPVVVFDLDGTLLQSVPSLTRTLNVQFAEDGIAPLSEAEVGLMVGEGVGLLVARAYGARGIGGGDIHDPGHAARLARFSARYNADPVTDARVYPGAVETLRALKDQGIRLGLCTNKPEAPTLVLIEATGLAPFLDVVVGGDTLPRRKPDPLPLRHVLDHLGATPDQALYVGDSPTDAACAQAAGVTLALLSHGYSRVPVETLGAKRVFDSLPALARWVTDGAGD</sequence>
<comment type="function">
    <text evidence="10">Specifically catalyzes the dephosphorylation of 2-phosphoglycolate. Is involved in the dissimilation of the intracellular 2-phosphoglycolate formed during the DNA repair of 3'-phosphoglycolate ends, a major class of DNA lesions induced by oxidative stress.</text>
</comment>
<dbReference type="SFLD" id="SFLDG01129">
    <property type="entry name" value="C1.5:_HAD__Beta-PGM__Phosphata"/>
    <property type="match status" value="1"/>
</dbReference>
<accession>A0A512H5W3</accession>
<dbReference type="OrthoDB" id="9793014at2"/>
<dbReference type="InterPro" id="IPR006439">
    <property type="entry name" value="HAD-SF_hydro_IA"/>
</dbReference>
<keyword evidence="12" id="KW-1185">Reference proteome</keyword>
<feature type="binding site" evidence="10">
    <location>
        <position position="14"/>
    </location>
    <ligand>
        <name>Mg(2+)</name>
        <dbReference type="ChEBI" id="CHEBI:18420"/>
    </ligand>
</feature>
<evidence type="ECO:0000256" key="2">
    <source>
        <dbReference type="ARBA" id="ARBA00001946"/>
    </source>
</evidence>
<evidence type="ECO:0000256" key="3">
    <source>
        <dbReference type="ARBA" id="ARBA00004818"/>
    </source>
</evidence>
<dbReference type="AlphaFoldDB" id="A0A512H5W3"/>
<dbReference type="RefSeq" id="WP_147162819.1">
    <property type="nucleotide sequence ID" value="NZ_BJZO01000016.1"/>
</dbReference>
<keyword evidence="6 10" id="KW-0479">Metal-binding</keyword>
<dbReference type="GO" id="GO:0046872">
    <property type="term" value="F:metal ion binding"/>
    <property type="evidence" value="ECO:0007669"/>
    <property type="project" value="UniProtKB-KW"/>
</dbReference>
<evidence type="ECO:0000313" key="12">
    <source>
        <dbReference type="Proteomes" id="UP000321567"/>
    </source>
</evidence>
<dbReference type="NCBIfam" id="TIGR01449">
    <property type="entry name" value="PGP_bact"/>
    <property type="match status" value="1"/>
</dbReference>
<dbReference type="Proteomes" id="UP000321567">
    <property type="component" value="Unassembled WGS sequence"/>
</dbReference>
<dbReference type="Gene3D" id="1.10.150.240">
    <property type="entry name" value="Putative phosphatase, domain 2"/>
    <property type="match status" value="1"/>
</dbReference>
<evidence type="ECO:0000256" key="5">
    <source>
        <dbReference type="ARBA" id="ARBA00013078"/>
    </source>
</evidence>
<dbReference type="InterPro" id="IPR037512">
    <property type="entry name" value="PGPase_prok"/>
</dbReference>
<dbReference type="EC" id="3.1.3.18" evidence="5 10"/>
<evidence type="ECO:0000256" key="6">
    <source>
        <dbReference type="ARBA" id="ARBA00022723"/>
    </source>
</evidence>
<dbReference type="GO" id="GO:0008967">
    <property type="term" value="F:phosphoglycolate phosphatase activity"/>
    <property type="evidence" value="ECO:0007669"/>
    <property type="project" value="UniProtKB-UniRule"/>
</dbReference>
<comment type="catalytic activity">
    <reaction evidence="1 10">
        <text>2-phosphoglycolate + H2O = glycolate + phosphate</text>
        <dbReference type="Rhea" id="RHEA:14369"/>
        <dbReference type="ChEBI" id="CHEBI:15377"/>
        <dbReference type="ChEBI" id="CHEBI:29805"/>
        <dbReference type="ChEBI" id="CHEBI:43474"/>
        <dbReference type="ChEBI" id="CHEBI:58033"/>
        <dbReference type="EC" id="3.1.3.18"/>
    </reaction>
</comment>
<gene>
    <name evidence="11" type="primary">cbbZ</name>
    <name evidence="11" type="ORF">ROR02_09010</name>
</gene>
<dbReference type="HAMAP" id="MF_00495">
    <property type="entry name" value="GPH_hydrolase_bact"/>
    <property type="match status" value="1"/>
</dbReference>
<keyword evidence="7 10" id="KW-0378">Hydrolase</keyword>
<dbReference type="InterPro" id="IPR041492">
    <property type="entry name" value="HAD_2"/>
</dbReference>
<feature type="binding site" evidence="10">
    <location>
        <position position="16"/>
    </location>
    <ligand>
        <name>Mg(2+)</name>
        <dbReference type="ChEBI" id="CHEBI:18420"/>
    </ligand>
</feature>
<dbReference type="InterPro" id="IPR036412">
    <property type="entry name" value="HAD-like_sf"/>
</dbReference>
<evidence type="ECO:0000256" key="9">
    <source>
        <dbReference type="ARBA" id="ARBA00023277"/>
    </source>
</evidence>
<comment type="cofactor">
    <cofactor evidence="2 10">
        <name>Mg(2+)</name>
        <dbReference type="ChEBI" id="CHEBI:18420"/>
    </cofactor>
</comment>
<evidence type="ECO:0000256" key="8">
    <source>
        <dbReference type="ARBA" id="ARBA00022842"/>
    </source>
</evidence>
<dbReference type="GO" id="GO:0005975">
    <property type="term" value="P:carbohydrate metabolic process"/>
    <property type="evidence" value="ECO:0007669"/>
    <property type="project" value="InterPro"/>
</dbReference>
<dbReference type="GO" id="GO:0046295">
    <property type="term" value="P:glycolate biosynthetic process"/>
    <property type="evidence" value="ECO:0007669"/>
    <property type="project" value="UniProtKB-UniRule"/>
</dbReference>
<dbReference type="EMBL" id="BJZO01000016">
    <property type="protein sequence ID" value="GEO80770.1"/>
    <property type="molecule type" value="Genomic_DNA"/>
</dbReference>
<dbReference type="PRINTS" id="PR00413">
    <property type="entry name" value="HADHALOGNASE"/>
</dbReference>
<dbReference type="SFLD" id="SFLDS00003">
    <property type="entry name" value="Haloacid_Dehalogenase"/>
    <property type="match status" value="1"/>
</dbReference>
<reference evidence="11 12" key="1">
    <citation type="submission" date="2019-07" db="EMBL/GenBank/DDBJ databases">
        <title>Whole genome shotgun sequence of Rhodospirillum oryzae NBRC 107573.</title>
        <authorList>
            <person name="Hosoyama A."/>
            <person name="Uohara A."/>
            <person name="Ohji S."/>
            <person name="Ichikawa N."/>
        </authorList>
    </citation>
    <scope>NUCLEOTIDE SEQUENCE [LARGE SCALE GENOMIC DNA]</scope>
    <source>
        <strain evidence="11 12">NBRC 107573</strain>
    </source>
</reference>
<comment type="caution">
    <text evidence="11">The sequence shown here is derived from an EMBL/GenBank/DDBJ whole genome shotgun (WGS) entry which is preliminary data.</text>
</comment>
<evidence type="ECO:0000256" key="10">
    <source>
        <dbReference type="HAMAP-Rule" id="MF_00495"/>
    </source>
</evidence>
<dbReference type="InterPro" id="IPR050155">
    <property type="entry name" value="HAD-like_hydrolase_sf"/>
</dbReference>
<name>A0A512H5W3_9PROT</name>
<proteinExistence type="inferred from homology"/>
<dbReference type="InterPro" id="IPR023214">
    <property type="entry name" value="HAD_sf"/>
</dbReference>
<feature type="binding site" evidence="10">
    <location>
        <position position="179"/>
    </location>
    <ligand>
        <name>Mg(2+)</name>
        <dbReference type="ChEBI" id="CHEBI:18420"/>
    </ligand>
</feature>
<keyword evidence="8 10" id="KW-0460">Magnesium</keyword>
<dbReference type="PANTHER" id="PTHR43434:SF1">
    <property type="entry name" value="PHOSPHOGLYCOLATE PHOSPHATASE"/>
    <property type="match status" value="1"/>
</dbReference>
<dbReference type="PANTHER" id="PTHR43434">
    <property type="entry name" value="PHOSPHOGLYCOLATE PHOSPHATASE"/>
    <property type="match status" value="1"/>
</dbReference>
<evidence type="ECO:0000256" key="4">
    <source>
        <dbReference type="ARBA" id="ARBA00006171"/>
    </source>
</evidence>
<dbReference type="Gene3D" id="3.40.50.1000">
    <property type="entry name" value="HAD superfamily/HAD-like"/>
    <property type="match status" value="1"/>
</dbReference>